<organism evidence="3 4">
    <name type="scientific">Lentzea jiangxiensis</name>
    <dbReference type="NCBI Taxonomy" id="641025"/>
    <lineage>
        <taxon>Bacteria</taxon>
        <taxon>Bacillati</taxon>
        <taxon>Actinomycetota</taxon>
        <taxon>Actinomycetes</taxon>
        <taxon>Pseudonocardiales</taxon>
        <taxon>Pseudonocardiaceae</taxon>
        <taxon>Lentzea</taxon>
    </lineage>
</organism>
<feature type="region of interest" description="Disordered" evidence="1">
    <location>
        <begin position="1"/>
        <end position="22"/>
    </location>
</feature>
<keyword evidence="2" id="KW-0812">Transmembrane</keyword>
<accession>A0A1H0WL19</accession>
<dbReference type="STRING" id="641025.SAMN05421507_1203"/>
<dbReference type="Proteomes" id="UP000199691">
    <property type="component" value="Unassembled WGS sequence"/>
</dbReference>
<evidence type="ECO:0000313" key="4">
    <source>
        <dbReference type="Proteomes" id="UP000199691"/>
    </source>
</evidence>
<name>A0A1H0WL19_9PSEU</name>
<evidence type="ECO:0000256" key="1">
    <source>
        <dbReference type="SAM" id="MobiDB-lite"/>
    </source>
</evidence>
<dbReference type="RefSeq" id="WP_143022934.1">
    <property type="nucleotide sequence ID" value="NZ_FNIX01000020.1"/>
</dbReference>
<evidence type="ECO:0008006" key="5">
    <source>
        <dbReference type="Google" id="ProtNLM"/>
    </source>
</evidence>
<feature type="transmembrane region" description="Helical" evidence="2">
    <location>
        <begin position="47"/>
        <end position="66"/>
    </location>
</feature>
<evidence type="ECO:0000256" key="2">
    <source>
        <dbReference type="SAM" id="Phobius"/>
    </source>
</evidence>
<evidence type="ECO:0000313" key="3">
    <source>
        <dbReference type="EMBL" id="SDP90976.1"/>
    </source>
</evidence>
<dbReference type="OrthoDB" id="3693316at2"/>
<reference evidence="4" key="1">
    <citation type="submission" date="2016-10" db="EMBL/GenBank/DDBJ databases">
        <authorList>
            <person name="Varghese N."/>
            <person name="Submissions S."/>
        </authorList>
    </citation>
    <scope>NUCLEOTIDE SEQUENCE [LARGE SCALE GENOMIC DNA]</scope>
    <source>
        <strain evidence="4">CGMCC 4.6609</strain>
    </source>
</reference>
<keyword evidence="2" id="KW-0472">Membrane</keyword>
<dbReference type="EMBL" id="FNIX01000020">
    <property type="protein sequence ID" value="SDP90976.1"/>
    <property type="molecule type" value="Genomic_DNA"/>
</dbReference>
<keyword evidence="4" id="KW-1185">Reference proteome</keyword>
<gene>
    <name evidence="3" type="ORF">SAMN05421507_1203</name>
</gene>
<keyword evidence="2" id="KW-1133">Transmembrane helix</keyword>
<protein>
    <recommendedName>
        <fullName evidence="5">CU044_5270 family protein</fullName>
    </recommendedName>
</protein>
<dbReference type="AlphaFoldDB" id="A0A1H0WL19"/>
<proteinExistence type="predicted"/>
<sequence length="337" mass="36997">MEDLMKDLAQAKPPTPEVDPQRMESDLARIITLPRERPARKQFVRRFAPLVVIAAVIVLAVVLMPAPPQPVQPAAPPKWWHALTRQWSLMIVGDPADPYAVSFDHRTERWVAANQQIAVIQKDGEVTPFSLDRGTEWEAAGKPEAVPQVGGDHLVRIGPMKPAVQKTAVSGFQMSLHSNARFDSLDSLPADPRELGKALETIIGKDAYRIGSLAMELMSANVRDDQRRAAFELLKTLDGARFLGDVTVLDERRGTGVAIAAPSTFQFTGVETQLVADPETGLPILKRDVITTPQHGLPAGTAISQEQYLLLEQVDFEPILPQDVPVNGEVESPIIER</sequence>